<comment type="caution">
    <text evidence="6">The sequence shown here is derived from an EMBL/GenBank/DDBJ whole genome shotgun (WGS) entry which is preliminary data.</text>
</comment>
<evidence type="ECO:0000256" key="4">
    <source>
        <dbReference type="ARBA" id="ARBA00035412"/>
    </source>
</evidence>
<protein>
    <recommendedName>
        <fullName evidence="4">50S ribosomal protein L7/L12</fullName>
    </recommendedName>
</protein>
<evidence type="ECO:0000313" key="6">
    <source>
        <dbReference type="EMBL" id="KOG91156.1"/>
    </source>
</evidence>
<feature type="non-terminal residue" evidence="6">
    <location>
        <position position="52"/>
    </location>
</feature>
<accession>A0ABR5JCI2</accession>
<reference evidence="6 7" key="1">
    <citation type="submission" date="2015-07" db="EMBL/GenBank/DDBJ databases">
        <authorList>
            <person name="Ju K.-S."/>
            <person name="Doroghazi J.R."/>
            <person name="Metcalf W.W."/>
        </authorList>
    </citation>
    <scope>NUCLEOTIDE SEQUENCE [LARGE SCALE GENOMIC DNA]</scope>
    <source>
        <strain evidence="6 7">NRRL B-3589</strain>
    </source>
</reference>
<evidence type="ECO:0000256" key="2">
    <source>
        <dbReference type="ARBA" id="ARBA00022980"/>
    </source>
</evidence>
<dbReference type="Pfam" id="PF16320">
    <property type="entry name" value="Ribosomal_L12_N"/>
    <property type="match status" value="1"/>
</dbReference>
<dbReference type="InterPro" id="IPR036235">
    <property type="entry name" value="Ribosomal_bL12_oligo_N_sf"/>
</dbReference>
<keyword evidence="3" id="KW-0687">Ribonucleoprotein</keyword>
<keyword evidence="7" id="KW-1185">Reference proteome</keyword>
<evidence type="ECO:0000256" key="3">
    <source>
        <dbReference type="ARBA" id="ARBA00023274"/>
    </source>
</evidence>
<comment type="similarity">
    <text evidence="1">Belongs to the bacterial ribosomal protein bL12 family.</text>
</comment>
<dbReference type="Proteomes" id="UP000037020">
    <property type="component" value="Unassembled WGS sequence"/>
</dbReference>
<name>A0ABR5JCI2_9ACTN</name>
<feature type="domain" description="Large ribosomal subunit protein bL12 oligomerization" evidence="5">
    <location>
        <begin position="5"/>
        <end position="52"/>
    </location>
</feature>
<evidence type="ECO:0000313" key="7">
    <source>
        <dbReference type="Proteomes" id="UP000037020"/>
    </source>
</evidence>
<organism evidence="6 7">
    <name type="scientific">Streptomyces varsoviensis</name>
    <dbReference type="NCBI Taxonomy" id="67373"/>
    <lineage>
        <taxon>Bacteria</taxon>
        <taxon>Bacillati</taxon>
        <taxon>Actinomycetota</taxon>
        <taxon>Actinomycetes</taxon>
        <taxon>Kitasatosporales</taxon>
        <taxon>Streptomycetaceae</taxon>
        <taxon>Streptomyces</taxon>
    </lineage>
</organism>
<keyword evidence="2 6" id="KW-0689">Ribosomal protein</keyword>
<evidence type="ECO:0000256" key="1">
    <source>
        <dbReference type="ARBA" id="ARBA00007197"/>
    </source>
</evidence>
<sequence length="52" mass="5357">MAKLTQEELLAQFEDMTLLELSGFVKAFEEKFEVEAAAPVAAVAVGGAAGGA</sequence>
<evidence type="ECO:0000259" key="5">
    <source>
        <dbReference type="Pfam" id="PF16320"/>
    </source>
</evidence>
<dbReference type="GO" id="GO:0005840">
    <property type="term" value="C:ribosome"/>
    <property type="evidence" value="ECO:0007669"/>
    <property type="project" value="UniProtKB-KW"/>
</dbReference>
<proteinExistence type="inferred from homology"/>
<dbReference type="Gene3D" id="1.20.5.710">
    <property type="entry name" value="Single helix bin"/>
    <property type="match status" value="1"/>
</dbReference>
<dbReference type="EMBL" id="LGUT01000382">
    <property type="protein sequence ID" value="KOG91156.1"/>
    <property type="molecule type" value="Genomic_DNA"/>
</dbReference>
<dbReference type="InterPro" id="IPR008932">
    <property type="entry name" value="Ribosomal_bL12_oligo"/>
</dbReference>
<dbReference type="SUPFAM" id="SSF48300">
    <property type="entry name" value="Ribosomal protein L7/12, oligomerisation (N-terminal) domain"/>
    <property type="match status" value="1"/>
</dbReference>
<gene>
    <name evidence="6" type="ORF">ADK38_04715</name>
</gene>